<protein>
    <submittedName>
        <fullName evidence="1">DUF721 domain-containing protein</fullName>
    </submittedName>
</protein>
<reference evidence="1 2" key="1">
    <citation type="submission" date="2020-12" db="EMBL/GenBank/DDBJ databases">
        <title>Geomonas sp. Red259, isolated from paddy soil.</title>
        <authorList>
            <person name="Xu Z."/>
            <person name="Zhang Z."/>
            <person name="Masuda Y."/>
            <person name="Itoh H."/>
            <person name="Senoo K."/>
        </authorList>
    </citation>
    <scope>NUCLEOTIDE SEQUENCE [LARGE SCALE GENOMIC DNA]</scope>
    <source>
        <strain evidence="1 2">Red259</strain>
    </source>
</reference>
<name>A0ABS0YWV3_9BACT</name>
<dbReference type="PANTHER" id="PTHR36456">
    <property type="entry name" value="UPF0232 PROTEIN SCO3875"/>
    <property type="match status" value="1"/>
</dbReference>
<gene>
    <name evidence="1" type="ORF">JFN90_20110</name>
</gene>
<accession>A0ABS0YWV3</accession>
<dbReference type="Pfam" id="PF05258">
    <property type="entry name" value="DciA"/>
    <property type="match status" value="1"/>
</dbReference>
<dbReference type="InterPro" id="IPR007922">
    <property type="entry name" value="DciA-like"/>
</dbReference>
<evidence type="ECO:0000313" key="1">
    <source>
        <dbReference type="EMBL" id="MBJ6802439.1"/>
    </source>
</evidence>
<evidence type="ECO:0000313" key="2">
    <source>
        <dbReference type="Proteomes" id="UP000641025"/>
    </source>
</evidence>
<organism evidence="1 2">
    <name type="scientific">Geomonas propionica</name>
    <dbReference type="NCBI Taxonomy" id="2798582"/>
    <lineage>
        <taxon>Bacteria</taxon>
        <taxon>Pseudomonadati</taxon>
        <taxon>Thermodesulfobacteriota</taxon>
        <taxon>Desulfuromonadia</taxon>
        <taxon>Geobacterales</taxon>
        <taxon>Geobacteraceae</taxon>
        <taxon>Geomonas</taxon>
    </lineage>
</organism>
<proteinExistence type="predicted"/>
<dbReference type="PANTHER" id="PTHR36456:SF1">
    <property type="entry name" value="UPF0232 PROTEIN SCO3875"/>
    <property type="match status" value="1"/>
</dbReference>
<dbReference type="EMBL" id="JAEMHK010000019">
    <property type="protein sequence ID" value="MBJ6802439.1"/>
    <property type="molecule type" value="Genomic_DNA"/>
</dbReference>
<keyword evidence="2" id="KW-1185">Reference proteome</keyword>
<comment type="caution">
    <text evidence="1">The sequence shown here is derived from an EMBL/GenBank/DDBJ whole genome shotgun (WGS) entry which is preliminary data.</text>
</comment>
<sequence>MKRPAPVTDLLTALLRGTPAEVRLKEGRIWEVWDEAVGAKIAAHAQPATFREGTLTLHVDSAPWMQQLNYLKKELITKVNEALDQELVKEIQLKVGKVRSTTAKPQQAPKRRKLSEDEQVWIKEQAETVTDPELRAVFENLIRKDKEHRG</sequence>
<dbReference type="Proteomes" id="UP000641025">
    <property type="component" value="Unassembled WGS sequence"/>
</dbReference>